<dbReference type="InterPro" id="IPR055247">
    <property type="entry name" value="InsJ-like_HTH"/>
</dbReference>
<dbReference type="AlphaFoldDB" id="A0A3M8CYU5"/>
<evidence type="ECO:0000313" key="3">
    <source>
        <dbReference type="EMBL" id="RNB80964.1"/>
    </source>
</evidence>
<proteinExistence type="predicted"/>
<dbReference type="Pfam" id="PF13518">
    <property type="entry name" value="HTH_28"/>
    <property type="match status" value="1"/>
</dbReference>
<dbReference type="RefSeq" id="WP_023557377.1">
    <property type="nucleotide sequence ID" value="NZ_RHHT01000015.1"/>
</dbReference>
<dbReference type="SUPFAM" id="SSF46689">
    <property type="entry name" value="Homeodomain-like"/>
    <property type="match status" value="1"/>
</dbReference>
<feature type="domain" description="Insertion element IS150 protein InsJ-like helix-turn-helix" evidence="2">
    <location>
        <begin position="10"/>
        <end position="60"/>
    </location>
</feature>
<feature type="compositionally biased region" description="Basic residues" evidence="1">
    <location>
        <begin position="59"/>
        <end position="70"/>
    </location>
</feature>
<reference evidence="3 4" key="1">
    <citation type="submission" date="2018-10" db="EMBL/GenBank/DDBJ databases">
        <title>Phylogenomics of Brevibacillus.</title>
        <authorList>
            <person name="Dunlap C."/>
        </authorList>
    </citation>
    <scope>NUCLEOTIDE SEQUENCE [LARGE SCALE GENOMIC DNA]</scope>
    <source>
        <strain evidence="3 4">JCM 15085</strain>
    </source>
</reference>
<feature type="region of interest" description="Disordered" evidence="1">
    <location>
        <begin position="53"/>
        <end position="76"/>
    </location>
</feature>
<name>A0A3M8CYU5_9BACL</name>
<dbReference type="Proteomes" id="UP000281915">
    <property type="component" value="Unassembled WGS sequence"/>
</dbReference>
<evidence type="ECO:0000259" key="2">
    <source>
        <dbReference type="Pfam" id="PF13518"/>
    </source>
</evidence>
<accession>A0A3M8CYU5</accession>
<dbReference type="EMBL" id="RHHT01000015">
    <property type="protein sequence ID" value="RNB80964.1"/>
    <property type="molecule type" value="Genomic_DNA"/>
</dbReference>
<comment type="caution">
    <text evidence="3">The sequence shown here is derived from an EMBL/GenBank/DDBJ whole genome shotgun (WGS) entry which is preliminary data.</text>
</comment>
<gene>
    <name evidence="3" type="ORF">EDM58_09055</name>
</gene>
<dbReference type="InterPro" id="IPR009057">
    <property type="entry name" value="Homeodomain-like_sf"/>
</dbReference>
<dbReference type="Gene3D" id="1.10.10.10">
    <property type="entry name" value="Winged helix-like DNA-binding domain superfamily/Winged helix DNA-binding domain"/>
    <property type="match status" value="1"/>
</dbReference>
<protein>
    <submittedName>
        <fullName evidence="3">Helix-turn-helix domain-containing protein</fullName>
    </submittedName>
</protein>
<dbReference type="InterPro" id="IPR036388">
    <property type="entry name" value="WH-like_DNA-bd_sf"/>
</dbReference>
<organism evidence="3 4">
    <name type="scientific">Brevibacillus panacihumi</name>
    <dbReference type="NCBI Taxonomy" id="497735"/>
    <lineage>
        <taxon>Bacteria</taxon>
        <taxon>Bacillati</taxon>
        <taxon>Bacillota</taxon>
        <taxon>Bacilli</taxon>
        <taxon>Bacillales</taxon>
        <taxon>Paenibacillaceae</taxon>
        <taxon>Brevibacillus</taxon>
    </lineage>
</organism>
<evidence type="ECO:0000313" key="4">
    <source>
        <dbReference type="Proteomes" id="UP000281915"/>
    </source>
</evidence>
<evidence type="ECO:0000256" key="1">
    <source>
        <dbReference type="SAM" id="MobiDB-lite"/>
    </source>
</evidence>
<sequence>MGKMTYSLEFKTQVVEWFEQGATYKQIQETYGLDLRMFRRWVRKYRDHGVQGLVDQRGKARGMSKGRPRKNPMTSDERIRRLEAEVEFLKKLLEARKGERRRIREKQ</sequence>